<dbReference type="OMA" id="EYHAMVE"/>
<organism evidence="7 8">
    <name type="scientific">Lachancea fermentati</name>
    <name type="common">Zygosaccharomyces fermentati</name>
    <dbReference type="NCBI Taxonomy" id="4955"/>
    <lineage>
        <taxon>Eukaryota</taxon>
        <taxon>Fungi</taxon>
        <taxon>Dikarya</taxon>
        <taxon>Ascomycota</taxon>
        <taxon>Saccharomycotina</taxon>
        <taxon>Saccharomycetes</taxon>
        <taxon>Saccharomycetales</taxon>
        <taxon>Saccharomycetaceae</taxon>
        <taxon>Lachancea</taxon>
    </lineage>
</organism>
<comment type="subcellular location">
    <subcellularLocation>
        <location evidence="1">Nucleus</location>
    </subcellularLocation>
</comment>
<reference evidence="8" key="1">
    <citation type="submission" date="2016-03" db="EMBL/GenBank/DDBJ databases">
        <authorList>
            <person name="Devillers H."/>
        </authorList>
    </citation>
    <scope>NUCLEOTIDE SEQUENCE [LARGE SCALE GENOMIC DNA]</scope>
</reference>
<evidence type="ECO:0000313" key="7">
    <source>
        <dbReference type="EMBL" id="SCW01611.1"/>
    </source>
</evidence>
<keyword evidence="4" id="KW-0539">Nucleus</keyword>
<feature type="region of interest" description="Disordered" evidence="5">
    <location>
        <begin position="305"/>
        <end position="398"/>
    </location>
</feature>
<feature type="compositionally biased region" description="Basic residues" evidence="5">
    <location>
        <begin position="343"/>
        <end position="358"/>
    </location>
</feature>
<feature type="region of interest" description="Disordered" evidence="5">
    <location>
        <begin position="1"/>
        <end position="48"/>
    </location>
</feature>
<feature type="region of interest" description="Disordered" evidence="5">
    <location>
        <begin position="247"/>
        <end position="292"/>
    </location>
</feature>
<dbReference type="GO" id="GO:0005730">
    <property type="term" value="C:nucleolus"/>
    <property type="evidence" value="ECO:0007669"/>
    <property type="project" value="TreeGrafter"/>
</dbReference>
<feature type="domain" description="UPF3" evidence="6">
    <location>
        <begin position="65"/>
        <end position="242"/>
    </location>
</feature>
<dbReference type="OrthoDB" id="18087at2759"/>
<dbReference type="Pfam" id="PF03467">
    <property type="entry name" value="Smg4_UPF3"/>
    <property type="match status" value="1"/>
</dbReference>
<dbReference type="EMBL" id="LT598488">
    <property type="protein sequence ID" value="SCW01611.1"/>
    <property type="molecule type" value="Genomic_DNA"/>
</dbReference>
<gene>
    <name evidence="7" type="ORF">LAFE_0E03466G</name>
</gene>
<feature type="compositionally biased region" description="Basic and acidic residues" evidence="5">
    <location>
        <begin position="359"/>
        <end position="380"/>
    </location>
</feature>
<dbReference type="GO" id="GO:0005737">
    <property type="term" value="C:cytoplasm"/>
    <property type="evidence" value="ECO:0007669"/>
    <property type="project" value="TreeGrafter"/>
</dbReference>
<evidence type="ECO:0000259" key="6">
    <source>
        <dbReference type="Pfam" id="PF03467"/>
    </source>
</evidence>
<dbReference type="CDD" id="cd12455">
    <property type="entry name" value="RRM_like_Smg4_UPF3"/>
    <property type="match status" value="1"/>
</dbReference>
<dbReference type="GO" id="GO:0000184">
    <property type="term" value="P:nuclear-transcribed mRNA catabolic process, nonsense-mediated decay"/>
    <property type="evidence" value="ECO:0007669"/>
    <property type="project" value="UniProtKB-KW"/>
</dbReference>
<proteinExistence type="inferred from homology"/>
<protein>
    <submittedName>
        <fullName evidence="7">LAFE_0E03466g1_1</fullName>
    </submittedName>
</protein>
<dbReference type="STRING" id="4955.A0A1G4MCI3"/>
<keyword evidence="3" id="KW-0866">Nonsense-mediated mRNA decay</keyword>
<evidence type="ECO:0000313" key="8">
    <source>
        <dbReference type="Proteomes" id="UP000190831"/>
    </source>
</evidence>
<feature type="compositionally biased region" description="Polar residues" evidence="5">
    <location>
        <begin position="319"/>
        <end position="332"/>
    </location>
</feature>
<sequence>MDSKPENDLEVGERSVHSQCKGTKGTLLKKRSKDEDNCRSAPAHQNSKVKLRTRRYRNANKAAAHFRLVVRLLPPNLTEGEFYNTLSPIADNEYLNQNVDERYFAAGHYSKNPFKLPTYSRAYLSFYDMHKLQDFAKKLSVVKFVDDRDTAMVPTLTTTPFVKKLFTEESKGMQKSKAKLEGTLSSDKVFQTFLKSWQLMEQDKEKYGYSELSVISSLERGLLKEKELKKRIKKQSERAIVELAGDIRKDKKSKKNNKQKKNKTDESSGEKKKKSKKKKSHPAADQNKNNIVIIEAAGRRELLRRERLKKKAERKEKQTLSTNEKGSNQVKTKTPGEEDTKKQEKKNKNAKKNKKSKLQKKDAKESKKEDKDSSEGDNNKTKQKPKIKVLRKPSNSLT</sequence>
<dbReference type="SUPFAM" id="SSF54928">
    <property type="entry name" value="RNA-binding domain, RBD"/>
    <property type="match status" value="1"/>
</dbReference>
<dbReference type="Proteomes" id="UP000190831">
    <property type="component" value="Chromosome E"/>
</dbReference>
<evidence type="ECO:0000256" key="3">
    <source>
        <dbReference type="ARBA" id="ARBA00023161"/>
    </source>
</evidence>
<dbReference type="InterPro" id="IPR039722">
    <property type="entry name" value="Upf3"/>
</dbReference>
<dbReference type="InterPro" id="IPR035979">
    <property type="entry name" value="RBD_domain_sf"/>
</dbReference>
<dbReference type="PANTHER" id="PTHR13112:SF0">
    <property type="entry name" value="FI21285P1"/>
    <property type="match status" value="1"/>
</dbReference>
<evidence type="ECO:0000256" key="2">
    <source>
        <dbReference type="ARBA" id="ARBA00005991"/>
    </source>
</evidence>
<dbReference type="Gene3D" id="3.30.70.330">
    <property type="match status" value="1"/>
</dbReference>
<evidence type="ECO:0000256" key="5">
    <source>
        <dbReference type="SAM" id="MobiDB-lite"/>
    </source>
</evidence>
<dbReference type="PANTHER" id="PTHR13112">
    <property type="entry name" value="UPF3 REGULATOR OF NONSENSE TRANSCRIPTS-LIKE PROTEIN"/>
    <property type="match status" value="1"/>
</dbReference>
<name>A0A1G4MCI3_LACFM</name>
<dbReference type="InterPro" id="IPR012677">
    <property type="entry name" value="Nucleotide-bd_a/b_plait_sf"/>
</dbReference>
<feature type="compositionally biased region" description="Basic and acidic residues" evidence="5">
    <location>
        <begin position="1"/>
        <end position="16"/>
    </location>
</feature>
<feature type="compositionally biased region" description="Basic residues" evidence="5">
    <location>
        <begin position="271"/>
        <end position="281"/>
    </location>
</feature>
<dbReference type="InterPro" id="IPR005120">
    <property type="entry name" value="UPF3_dom"/>
</dbReference>
<dbReference type="GO" id="GO:0003729">
    <property type="term" value="F:mRNA binding"/>
    <property type="evidence" value="ECO:0007669"/>
    <property type="project" value="TreeGrafter"/>
</dbReference>
<evidence type="ECO:0000256" key="4">
    <source>
        <dbReference type="ARBA" id="ARBA00023242"/>
    </source>
</evidence>
<evidence type="ECO:0000256" key="1">
    <source>
        <dbReference type="ARBA" id="ARBA00004123"/>
    </source>
</evidence>
<feature type="compositionally biased region" description="Basic residues" evidence="5">
    <location>
        <begin position="250"/>
        <end position="261"/>
    </location>
</feature>
<dbReference type="AlphaFoldDB" id="A0A1G4MCI3"/>
<dbReference type="GO" id="GO:0045727">
    <property type="term" value="P:positive regulation of translation"/>
    <property type="evidence" value="ECO:0007669"/>
    <property type="project" value="TreeGrafter"/>
</dbReference>
<keyword evidence="8" id="KW-1185">Reference proteome</keyword>
<comment type="similarity">
    <text evidence="2">Belongs to the RENT3 family.</text>
</comment>
<accession>A0A1G4MCI3</accession>
<feature type="compositionally biased region" description="Basic residues" evidence="5">
    <location>
        <begin position="381"/>
        <end position="391"/>
    </location>
</feature>